<dbReference type="STRING" id="1146883.BLASA_1081"/>
<dbReference type="AlphaFoldDB" id="H6RVF0"/>
<gene>
    <name evidence="1" type="ordered locus">BLASA_1081</name>
</gene>
<evidence type="ECO:0000313" key="1">
    <source>
        <dbReference type="EMBL" id="CCG02027.1"/>
    </source>
</evidence>
<name>H6RVF0_BLASD</name>
<dbReference type="EMBL" id="FO117623">
    <property type="protein sequence ID" value="CCG02027.1"/>
    <property type="molecule type" value="Genomic_DNA"/>
</dbReference>
<dbReference type="RefSeq" id="WP_014374931.1">
    <property type="nucleotide sequence ID" value="NC_016943.1"/>
</dbReference>
<sequence length="135" mass="14748">MTVSGQVSRPPLGRTSWPLTYLYDHGADEDPPEFDPSAQVVFATASTIIVRGLPEAEGDVRLRIVFDESAETLRTPELLATGVFAAPSGQVIARTSSWDEPIQVAVAPGSYRFTVRSDDDRWPTEVLIQFERAAG</sequence>
<organism evidence="1 2">
    <name type="scientific">Blastococcus saxobsidens (strain DD2)</name>
    <dbReference type="NCBI Taxonomy" id="1146883"/>
    <lineage>
        <taxon>Bacteria</taxon>
        <taxon>Bacillati</taxon>
        <taxon>Actinomycetota</taxon>
        <taxon>Actinomycetes</taxon>
        <taxon>Geodermatophilales</taxon>
        <taxon>Geodermatophilaceae</taxon>
        <taxon>Blastococcus</taxon>
    </lineage>
</organism>
<protein>
    <submittedName>
        <fullName evidence="1">Uncharacterized protein</fullName>
    </submittedName>
</protein>
<dbReference type="KEGG" id="bsd:BLASA_1081"/>
<proteinExistence type="predicted"/>
<reference evidence="2" key="2">
    <citation type="submission" date="2012-02" db="EMBL/GenBank/DDBJ databases">
        <title>Complete genome sequence of Blastococcus saxobsidens strain DD2.</title>
        <authorList>
            <person name="Genoscope."/>
        </authorList>
    </citation>
    <scope>NUCLEOTIDE SEQUENCE [LARGE SCALE GENOMIC DNA]</scope>
    <source>
        <strain evidence="2">DD2</strain>
    </source>
</reference>
<dbReference type="Proteomes" id="UP000007517">
    <property type="component" value="Chromosome"/>
</dbReference>
<reference evidence="1 2" key="1">
    <citation type="journal article" date="2012" name="J. Bacteriol.">
        <title>Genome Sequence of Blastococcus saxobsidens DD2, a Stone-Inhabiting Bacterium.</title>
        <authorList>
            <person name="Chouaia B."/>
            <person name="Crotti E."/>
            <person name="Brusetti L."/>
            <person name="Daffonchio D."/>
            <person name="Essoussi I."/>
            <person name="Nouioui I."/>
            <person name="Sbissi I."/>
            <person name="Ghodhbane-Gtari F."/>
            <person name="Gtari M."/>
            <person name="Vacherie B."/>
            <person name="Barbe V."/>
            <person name="Medigue C."/>
            <person name="Gury J."/>
            <person name="Pujic P."/>
            <person name="Normand P."/>
        </authorList>
    </citation>
    <scope>NUCLEOTIDE SEQUENCE [LARGE SCALE GENOMIC DNA]</scope>
    <source>
        <strain evidence="1 2">DD2</strain>
    </source>
</reference>
<evidence type="ECO:0000313" key="2">
    <source>
        <dbReference type="Proteomes" id="UP000007517"/>
    </source>
</evidence>
<dbReference type="HOGENOM" id="CLU_1881715_0_0_11"/>
<accession>H6RVF0</accession>
<keyword evidence="2" id="KW-1185">Reference proteome</keyword>